<dbReference type="InterPro" id="IPR045380">
    <property type="entry name" value="LD_TPept_scaffold_dom"/>
</dbReference>
<evidence type="ECO:0000256" key="4">
    <source>
        <dbReference type="ARBA" id="ARBA00022960"/>
    </source>
</evidence>
<dbReference type="Pfam" id="PF20142">
    <property type="entry name" value="Scaffold"/>
    <property type="match status" value="1"/>
</dbReference>
<feature type="active site" description="Nucleophile" evidence="7">
    <location>
        <position position="413"/>
    </location>
</feature>
<organism evidence="10 11">
    <name type="scientific">Hymenobacter swuensis DY53</name>
    <dbReference type="NCBI Taxonomy" id="1227739"/>
    <lineage>
        <taxon>Bacteria</taxon>
        <taxon>Pseudomonadati</taxon>
        <taxon>Bacteroidota</taxon>
        <taxon>Cytophagia</taxon>
        <taxon>Cytophagales</taxon>
        <taxon>Hymenobacteraceae</taxon>
        <taxon>Hymenobacter</taxon>
    </lineage>
</organism>
<evidence type="ECO:0000259" key="9">
    <source>
        <dbReference type="PROSITE" id="PS52029"/>
    </source>
</evidence>
<dbReference type="GO" id="GO:0004180">
    <property type="term" value="F:carboxypeptidase activity"/>
    <property type="evidence" value="ECO:0007669"/>
    <property type="project" value="UniProtKB-ARBA"/>
</dbReference>
<dbReference type="KEGG" id="hsw:Hsw_1937"/>
<evidence type="ECO:0000256" key="7">
    <source>
        <dbReference type="PROSITE-ProRule" id="PRU01373"/>
    </source>
</evidence>
<dbReference type="PROSITE" id="PS52029">
    <property type="entry name" value="LD_TPASE"/>
    <property type="match status" value="1"/>
</dbReference>
<keyword evidence="3" id="KW-0808">Transferase</keyword>
<proteinExistence type="inferred from homology"/>
<dbReference type="UniPathway" id="UPA00219"/>
<comment type="similarity">
    <text evidence="2">Belongs to the YkuD family.</text>
</comment>
<name>W8F0J9_9BACT</name>
<comment type="pathway">
    <text evidence="1 7">Cell wall biogenesis; peptidoglycan biosynthesis.</text>
</comment>
<evidence type="ECO:0000256" key="5">
    <source>
        <dbReference type="ARBA" id="ARBA00022984"/>
    </source>
</evidence>
<feature type="signal peptide" evidence="8">
    <location>
        <begin position="1"/>
        <end position="19"/>
    </location>
</feature>
<accession>W8F0J9</accession>
<reference evidence="10 11" key="1">
    <citation type="submission" date="2014-01" db="EMBL/GenBank/DDBJ databases">
        <title>Complete genome sequence of ionizing-radiation resistance bacterium Hymenobacter swuensis DY53.</title>
        <authorList>
            <person name="Jung J.-H."/>
            <person name="Jeong S.-W."/>
            <person name="Joe M.-H."/>
            <person name="Cho y.-j."/>
            <person name="Kim M.-K."/>
            <person name="Lim S.-Y."/>
        </authorList>
    </citation>
    <scope>NUCLEOTIDE SEQUENCE [LARGE SCALE GENOMIC DNA]</scope>
    <source>
        <strain evidence="10 11">DY53</strain>
    </source>
</reference>
<evidence type="ECO:0000256" key="2">
    <source>
        <dbReference type="ARBA" id="ARBA00005992"/>
    </source>
</evidence>
<dbReference type="AlphaFoldDB" id="W8F0J9"/>
<protein>
    <recommendedName>
        <fullName evidence="9">L,D-TPase catalytic domain-containing protein</fullName>
    </recommendedName>
</protein>
<dbReference type="PATRIC" id="fig|1227739.3.peg.2155"/>
<dbReference type="EMBL" id="CP007145">
    <property type="protein sequence ID" value="AHJ97532.1"/>
    <property type="molecule type" value="Genomic_DNA"/>
</dbReference>
<gene>
    <name evidence="10" type="ORF">Hsw_1937</name>
</gene>
<feature type="domain" description="L,D-TPase catalytic" evidence="9">
    <location>
        <begin position="262"/>
        <end position="437"/>
    </location>
</feature>
<keyword evidence="4 7" id="KW-0133">Cell shape</keyword>
<feature type="active site" description="Proton donor/acceptor" evidence="7">
    <location>
        <position position="394"/>
    </location>
</feature>
<dbReference type="GO" id="GO:0016740">
    <property type="term" value="F:transferase activity"/>
    <property type="evidence" value="ECO:0007669"/>
    <property type="project" value="UniProtKB-KW"/>
</dbReference>
<dbReference type="PANTHER" id="PTHR41533:SF2">
    <property type="entry name" value="BLR7131 PROTEIN"/>
    <property type="match status" value="1"/>
</dbReference>
<sequence length="495" mass="55363">MTAPAAIRLVCCCFGLALAGQWCGSVQQQQQQPMPVAQALAGAPARPQPLVADQIRQLLDTAVVPGAEARLGLQAGPDVRAFYGADFIPAWTLATDSVTADARAALAQLARALEHGLRPTDYHWPRLQALRDSLRRPALPAQHVRQQALLDVYLSDATLRFMRDLSRGRLQPYAWSGAEKAAGRAWRPAPVLRAALGGGAVPAAMVAGQPRHREYRQLQQALAHWLTLPAPADSVAGRQAQYEQAALNLERWRWDALPGDSSYILINIPAYELLVVVHDSVVRRHRVIVGQPRTPTSTLSSRLTHFTLAPDWHVPRSIATKEILPRLKVDAGYLARNNYSLYDAGGRYLDPYRVNWTAVTAQNFRFTIRQSAGCDNALGNIVFRFANPYSVYLHDTPMRQFFERPDRAMSHGCMRLQEPLALAAYLLRREGRPVHLPGEAECARQPTPRDVRLRRPMPLYVRYATCTAEHGHLQFFPDVYRRDEPLRRALFGPRS</sequence>
<evidence type="ECO:0000256" key="1">
    <source>
        <dbReference type="ARBA" id="ARBA00004752"/>
    </source>
</evidence>
<evidence type="ECO:0000313" key="11">
    <source>
        <dbReference type="Proteomes" id="UP000019423"/>
    </source>
</evidence>
<keyword evidence="11" id="KW-1185">Reference proteome</keyword>
<dbReference type="GO" id="GO:0008360">
    <property type="term" value="P:regulation of cell shape"/>
    <property type="evidence" value="ECO:0007669"/>
    <property type="project" value="UniProtKB-UniRule"/>
</dbReference>
<evidence type="ECO:0000313" key="10">
    <source>
        <dbReference type="EMBL" id="AHJ97532.1"/>
    </source>
</evidence>
<dbReference type="OrthoDB" id="9778545at2"/>
<dbReference type="RefSeq" id="WP_155832925.1">
    <property type="nucleotide sequence ID" value="NZ_CP007145.1"/>
</dbReference>
<feature type="chain" id="PRO_5004908070" description="L,D-TPase catalytic domain-containing protein" evidence="8">
    <location>
        <begin position="20"/>
        <end position="495"/>
    </location>
</feature>
<evidence type="ECO:0000256" key="8">
    <source>
        <dbReference type="SAM" id="SignalP"/>
    </source>
</evidence>
<keyword evidence="5 7" id="KW-0573">Peptidoglycan synthesis</keyword>
<dbReference type="eggNOG" id="COG2989">
    <property type="taxonomic scope" value="Bacteria"/>
</dbReference>
<dbReference type="HOGENOM" id="CLU_020360_3_4_10"/>
<keyword evidence="8" id="KW-0732">Signal</keyword>
<evidence type="ECO:0000256" key="3">
    <source>
        <dbReference type="ARBA" id="ARBA00022679"/>
    </source>
</evidence>
<dbReference type="InterPro" id="IPR052905">
    <property type="entry name" value="LD-transpeptidase_YkuD-like"/>
</dbReference>
<dbReference type="GO" id="GO:0071555">
    <property type="term" value="P:cell wall organization"/>
    <property type="evidence" value="ECO:0007669"/>
    <property type="project" value="UniProtKB-UniRule"/>
</dbReference>
<dbReference type="PANTHER" id="PTHR41533">
    <property type="entry name" value="L,D-TRANSPEPTIDASE HI_1667-RELATED"/>
    <property type="match status" value="1"/>
</dbReference>
<dbReference type="InterPro" id="IPR038063">
    <property type="entry name" value="Transpep_catalytic_dom"/>
</dbReference>
<dbReference type="InterPro" id="IPR005490">
    <property type="entry name" value="LD_TPept_cat_dom"/>
</dbReference>
<evidence type="ECO:0000256" key="6">
    <source>
        <dbReference type="ARBA" id="ARBA00023316"/>
    </source>
</evidence>
<dbReference type="CDD" id="cd16913">
    <property type="entry name" value="YkuD_like"/>
    <property type="match status" value="1"/>
</dbReference>
<dbReference type="GO" id="GO:0009252">
    <property type="term" value="P:peptidoglycan biosynthetic process"/>
    <property type="evidence" value="ECO:0007669"/>
    <property type="project" value="UniProtKB-UniPathway"/>
</dbReference>
<dbReference type="SUPFAM" id="SSF141523">
    <property type="entry name" value="L,D-transpeptidase catalytic domain-like"/>
    <property type="match status" value="1"/>
</dbReference>
<dbReference type="Proteomes" id="UP000019423">
    <property type="component" value="Chromosome"/>
</dbReference>
<dbReference type="Gene3D" id="2.40.440.10">
    <property type="entry name" value="L,D-transpeptidase catalytic domain-like"/>
    <property type="match status" value="1"/>
</dbReference>
<keyword evidence="6 7" id="KW-0961">Cell wall biogenesis/degradation</keyword>
<dbReference type="Pfam" id="PF03734">
    <property type="entry name" value="YkuD"/>
    <property type="match status" value="1"/>
</dbReference>
<dbReference type="STRING" id="1227739.Hsw_1937"/>